<gene>
    <name evidence="1" type="ORF">NM688_g9369</name>
</gene>
<evidence type="ECO:0000313" key="1">
    <source>
        <dbReference type="EMBL" id="KAJ3518963.1"/>
    </source>
</evidence>
<name>A0ACC1RKP3_9APHY</name>
<organism evidence="1 2">
    <name type="scientific">Phlebia brevispora</name>
    <dbReference type="NCBI Taxonomy" id="194682"/>
    <lineage>
        <taxon>Eukaryota</taxon>
        <taxon>Fungi</taxon>
        <taxon>Dikarya</taxon>
        <taxon>Basidiomycota</taxon>
        <taxon>Agaricomycotina</taxon>
        <taxon>Agaricomycetes</taxon>
        <taxon>Polyporales</taxon>
        <taxon>Meruliaceae</taxon>
        <taxon>Phlebia</taxon>
    </lineage>
</organism>
<keyword evidence="2" id="KW-1185">Reference proteome</keyword>
<proteinExistence type="predicted"/>
<accession>A0ACC1RKP3</accession>
<dbReference type="Proteomes" id="UP001148662">
    <property type="component" value="Unassembled WGS sequence"/>
</dbReference>
<reference evidence="1" key="1">
    <citation type="submission" date="2022-07" db="EMBL/GenBank/DDBJ databases">
        <title>Genome Sequence of Phlebia brevispora.</title>
        <authorList>
            <person name="Buettner E."/>
        </authorList>
    </citation>
    <scope>NUCLEOTIDE SEQUENCE</scope>
    <source>
        <strain evidence="1">MPL23</strain>
    </source>
</reference>
<protein>
    <submittedName>
        <fullName evidence="1">Uncharacterized protein</fullName>
    </submittedName>
</protein>
<evidence type="ECO:0000313" key="2">
    <source>
        <dbReference type="Proteomes" id="UP001148662"/>
    </source>
</evidence>
<comment type="caution">
    <text evidence="1">The sequence shown here is derived from an EMBL/GenBank/DDBJ whole genome shotgun (WGS) entry which is preliminary data.</text>
</comment>
<sequence>MAISRRLKSGKYHIYSQATNSMVGRAEIEEQSLNQKAVFALGSDIPESDRDADRLLWTIECGSCDGLYKMKVKDTPVGQEEKLLYAFPDEKDKKKVEEWFIRAVPQIDEAAYIIQTSDESAGWDAPESGDAKHKMKQIDVHALPKLPPNPCPESRVSQVFIIKPVKDES</sequence>
<dbReference type="EMBL" id="JANHOG010002897">
    <property type="protein sequence ID" value="KAJ3518963.1"/>
    <property type="molecule type" value="Genomic_DNA"/>
</dbReference>